<dbReference type="Proteomes" id="UP000823786">
    <property type="component" value="Unassembled WGS sequence"/>
</dbReference>
<reference evidence="1 2" key="1">
    <citation type="submission" date="2021-03" db="EMBL/GenBank/DDBJ databases">
        <title>Genomic Encyclopedia of Type Strains, Phase IV (KMG-IV): sequencing the most valuable type-strain genomes for metagenomic binning, comparative biology and taxonomic classification.</title>
        <authorList>
            <person name="Goeker M."/>
        </authorList>
    </citation>
    <scope>NUCLEOTIDE SEQUENCE [LARGE SCALE GENOMIC DNA]</scope>
    <source>
        <strain evidence="1 2">DSM 26427</strain>
    </source>
</reference>
<name>A0ABS4ELM5_9HYPH</name>
<evidence type="ECO:0000313" key="1">
    <source>
        <dbReference type="EMBL" id="MBP1858847.1"/>
    </source>
</evidence>
<comment type="caution">
    <text evidence="1">The sequence shown here is derived from an EMBL/GenBank/DDBJ whole genome shotgun (WGS) entry which is preliminary data.</text>
</comment>
<gene>
    <name evidence="1" type="ORF">J2Z75_002359</name>
</gene>
<keyword evidence="2" id="KW-1185">Reference proteome</keyword>
<dbReference type="EMBL" id="JAGGJV010000004">
    <property type="protein sequence ID" value="MBP1858847.1"/>
    <property type="molecule type" value="Genomic_DNA"/>
</dbReference>
<organism evidence="1 2">
    <name type="scientific">Rhizobium herbae</name>
    <dbReference type="NCBI Taxonomy" id="508661"/>
    <lineage>
        <taxon>Bacteria</taxon>
        <taxon>Pseudomonadati</taxon>
        <taxon>Pseudomonadota</taxon>
        <taxon>Alphaproteobacteria</taxon>
        <taxon>Hyphomicrobiales</taxon>
        <taxon>Rhizobiaceae</taxon>
        <taxon>Rhizobium/Agrobacterium group</taxon>
        <taxon>Rhizobium</taxon>
    </lineage>
</organism>
<accession>A0ABS4ELM5</accession>
<evidence type="ECO:0000313" key="2">
    <source>
        <dbReference type="Proteomes" id="UP000823786"/>
    </source>
</evidence>
<protein>
    <submittedName>
        <fullName evidence="1">Uncharacterized protein</fullName>
    </submittedName>
</protein>
<proteinExistence type="predicted"/>
<sequence length="54" mass="5850">MGSIPISKFSGFKDEVGEKVIAIAFAIGMLGPDHVEKQRKKLTTIEEAPVQPPL</sequence>
<dbReference type="RefSeq" id="WP_209852302.1">
    <property type="nucleotide sequence ID" value="NZ_JAGGJV010000004.1"/>
</dbReference>